<feature type="compositionally biased region" description="Pro residues" evidence="1">
    <location>
        <begin position="78"/>
        <end position="107"/>
    </location>
</feature>
<gene>
    <name evidence="3" type="ORF">BG845_01736</name>
</gene>
<dbReference type="EMBL" id="MIGB01000007">
    <property type="protein sequence ID" value="OSY41708.1"/>
    <property type="molecule type" value="Genomic_DNA"/>
</dbReference>
<reference evidence="3 4" key="1">
    <citation type="submission" date="2016-09" db="EMBL/GenBank/DDBJ databases">
        <title>Pseudonocardia autotrophica DSM535, a candidate organism with high potential of specific P450 cytochromes.</title>
        <authorList>
            <person name="Grumaz C."/>
            <person name="Vainshtein Y."/>
            <person name="Kirstahler P."/>
            <person name="Sohn K."/>
        </authorList>
    </citation>
    <scope>NUCLEOTIDE SEQUENCE [LARGE SCALE GENOMIC DNA]</scope>
    <source>
        <strain evidence="3 4">DSM 535</strain>
    </source>
</reference>
<keyword evidence="2" id="KW-0812">Transmembrane</keyword>
<dbReference type="Proteomes" id="UP000194360">
    <property type="component" value="Unassembled WGS sequence"/>
</dbReference>
<dbReference type="RefSeq" id="WP_085912036.1">
    <property type="nucleotide sequence ID" value="NZ_AP018920.1"/>
</dbReference>
<keyword evidence="4" id="KW-1185">Reference proteome</keyword>
<feature type="transmembrane region" description="Helical" evidence="2">
    <location>
        <begin position="6"/>
        <end position="34"/>
    </location>
</feature>
<accession>A0A1Y2N477</accession>
<feature type="region of interest" description="Disordered" evidence="1">
    <location>
        <begin position="67"/>
        <end position="107"/>
    </location>
</feature>
<organism evidence="3 4">
    <name type="scientific">Pseudonocardia autotrophica</name>
    <name type="common">Amycolata autotrophica</name>
    <name type="synonym">Nocardia autotrophica</name>
    <dbReference type="NCBI Taxonomy" id="2074"/>
    <lineage>
        <taxon>Bacteria</taxon>
        <taxon>Bacillati</taxon>
        <taxon>Actinomycetota</taxon>
        <taxon>Actinomycetes</taxon>
        <taxon>Pseudonocardiales</taxon>
        <taxon>Pseudonocardiaceae</taxon>
        <taxon>Pseudonocardia</taxon>
    </lineage>
</organism>
<protein>
    <submittedName>
        <fullName evidence="3">Uncharacterized protein</fullName>
    </submittedName>
</protein>
<evidence type="ECO:0000313" key="3">
    <source>
        <dbReference type="EMBL" id="OSY41708.1"/>
    </source>
</evidence>
<evidence type="ECO:0000313" key="4">
    <source>
        <dbReference type="Proteomes" id="UP000194360"/>
    </source>
</evidence>
<sequence>MSDLRVFWIIWCSMWAFGWFVVGFMTLFLGWLMVPMSLLAILIPVGVTARPPGYVYGYPPGGPYPPPPPNWQQYGHPPVHPPGAPWPPQPPAPPWQQPPDRNPGAPE</sequence>
<proteinExistence type="predicted"/>
<dbReference type="AlphaFoldDB" id="A0A1Y2N477"/>
<name>A0A1Y2N477_PSEAH</name>
<comment type="caution">
    <text evidence="3">The sequence shown here is derived from an EMBL/GenBank/DDBJ whole genome shotgun (WGS) entry which is preliminary data.</text>
</comment>
<keyword evidence="2" id="KW-0472">Membrane</keyword>
<evidence type="ECO:0000256" key="2">
    <source>
        <dbReference type="SAM" id="Phobius"/>
    </source>
</evidence>
<keyword evidence="2" id="KW-1133">Transmembrane helix</keyword>
<evidence type="ECO:0000256" key="1">
    <source>
        <dbReference type="SAM" id="MobiDB-lite"/>
    </source>
</evidence>